<feature type="transmembrane region" description="Helical" evidence="7">
    <location>
        <begin position="238"/>
        <end position="257"/>
    </location>
</feature>
<dbReference type="GeneID" id="75910776"/>
<feature type="domain" description="LITAF" evidence="8">
    <location>
        <begin position="201"/>
        <end position="283"/>
    </location>
</feature>
<reference evidence="9" key="2">
    <citation type="journal article" date="2022" name="Proc. Natl. Acad. Sci. U.S.A.">
        <title>Diploid-dominant life cycles characterize the early evolution of Fungi.</title>
        <authorList>
            <person name="Amses K.R."/>
            <person name="Simmons D.R."/>
            <person name="Longcore J.E."/>
            <person name="Mondo S.J."/>
            <person name="Seto K."/>
            <person name="Jeronimo G.H."/>
            <person name="Bonds A.E."/>
            <person name="Quandt C.A."/>
            <person name="Davis W.J."/>
            <person name="Chang Y."/>
            <person name="Federici B.A."/>
            <person name="Kuo A."/>
            <person name="LaButti K."/>
            <person name="Pangilinan J."/>
            <person name="Andreopoulos W."/>
            <person name="Tritt A."/>
            <person name="Riley R."/>
            <person name="Hundley H."/>
            <person name="Johnson J."/>
            <person name="Lipzen A."/>
            <person name="Barry K."/>
            <person name="Lang B.F."/>
            <person name="Cuomo C.A."/>
            <person name="Buchler N.E."/>
            <person name="Grigoriev I.V."/>
            <person name="Spatafora J.W."/>
            <person name="Stajich J.E."/>
            <person name="James T.Y."/>
        </authorList>
    </citation>
    <scope>NUCLEOTIDE SEQUENCE</scope>
    <source>
        <strain evidence="9">AG</strain>
    </source>
</reference>
<accession>A0AAD5EIP0</accession>
<dbReference type="Pfam" id="PF10601">
    <property type="entry name" value="zf-LITAF-like"/>
    <property type="match status" value="1"/>
</dbReference>
<dbReference type="GO" id="GO:0016020">
    <property type="term" value="C:membrane"/>
    <property type="evidence" value="ECO:0007669"/>
    <property type="project" value="UniProtKB-SubCell"/>
</dbReference>
<dbReference type="EMBL" id="MU620893">
    <property type="protein sequence ID" value="KAI8584423.1"/>
    <property type="molecule type" value="Genomic_DNA"/>
</dbReference>
<evidence type="ECO:0000256" key="6">
    <source>
        <dbReference type="SAM" id="MobiDB-lite"/>
    </source>
</evidence>
<dbReference type="InterPro" id="IPR006629">
    <property type="entry name" value="LITAF"/>
</dbReference>
<dbReference type="InterPro" id="IPR037519">
    <property type="entry name" value="LITAF_fam"/>
</dbReference>
<feature type="compositionally biased region" description="Polar residues" evidence="6">
    <location>
        <begin position="78"/>
        <end position="112"/>
    </location>
</feature>
<feature type="compositionally biased region" description="Basic residues" evidence="6">
    <location>
        <begin position="31"/>
        <end position="40"/>
    </location>
</feature>
<evidence type="ECO:0000259" key="8">
    <source>
        <dbReference type="PROSITE" id="PS51837"/>
    </source>
</evidence>
<comment type="caution">
    <text evidence="9">The sequence shown here is derived from an EMBL/GenBank/DDBJ whole genome shotgun (WGS) entry which is preliminary data.</text>
</comment>
<dbReference type="GO" id="GO:0008270">
    <property type="term" value="F:zinc ion binding"/>
    <property type="evidence" value="ECO:0007669"/>
    <property type="project" value="TreeGrafter"/>
</dbReference>
<dbReference type="AlphaFoldDB" id="A0AAD5EIP0"/>
<gene>
    <name evidence="9" type="ORF">K450DRAFT_219794</name>
</gene>
<comment type="subcellular location">
    <subcellularLocation>
        <location evidence="1">Membrane</location>
        <topology evidence="1">Peripheral membrane protein</topology>
    </subcellularLocation>
</comment>
<feature type="compositionally biased region" description="Polar residues" evidence="6">
    <location>
        <begin position="1"/>
        <end position="20"/>
    </location>
</feature>
<reference evidence="9" key="1">
    <citation type="submission" date="2021-06" db="EMBL/GenBank/DDBJ databases">
        <authorList>
            <consortium name="DOE Joint Genome Institute"/>
            <person name="Mondo S.J."/>
            <person name="Amses K.R."/>
            <person name="Simmons D.R."/>
            <person name="Longcore J.E."/>
            <person name="Seto K."/>
            <person name="Alves G.H."/>
            <person name="Bonds A.E."/>
            <person name="Quandt C.A."/>
            <person name="Davis W.J."/>
            <person name="Chang Y."/>
            <person name="Letcher P.M."/>
            <person name="Powell M.J."/>
            <person name="Kuo A."/>
            <person name="Labutti K."/>
            <person name="Pangilinan J."/>
            <person name="Andreopoulos W."/>
            <person name="Tritt A."/>
            <person name="Riley R."/>
            <person name="Hundley H."/>
            <person name="Johnson J."/>
            <person name="Lipzen A."/>
            <person name="Barry K."/>
            <person name="Berbee M.L."/>
            <person name="Buchler N.E."/>
            <person name="Grigoriev I.V."/>
            <person name="Spatafora J.W."/>
            <person name="Stajich J.E."/>
            <person name="James T.Y."/>
        </authorList>
    </citation>
    <scope>NUCLEOTIDE SEQUENCE</scope>
    <source>
        <strain evidence="9">AG</strain>
    </source>
</reference>
<dbReference type="PANTHER" id="PTHR23292:SF6">
    <property type="entry name" value="FI16602P1-RELATED"/>
    <property type="match status" value="1"/>
</dbReference>
<keyword evidence="3" id="KW-0479">Metal-binding</keyword>
<evidence type="ECO:0000256" key="2">
    <source>
        <dbReference type="ARBA" id="ARBA00005975"/>
    </source>
</evidence>
<dbReference type="Proteomes" id="UP001206595">
    <property type="component" value="Unassembled WGS sequence"/>
</dbReference>
<keyword evidence="7" id="KW-0812">Transmembrane</keyword>
<name>A0AAD5EIP0_UMBRA</name>
<dbReference type="SMART" id="SM00714">
    <property type="entry name" value="LITAF"/>
    <property type="match status" value="1"/>
</dbReference>
<evidence type="ECO:0000313" key="9">
    <source>
        <dbReference type="EMBL" id="KAI8584423.1"/>
    </source>
</evidence>
<evidence type="ECO:0000256" key="5">
    <source>
        <dbReference type="ARBA" id="ARBA00023136"/>
    </source>
</evidence>
<keyword evidence="7" id="KW-1133">Transmembrane helix</keyword>
<dbReference type="RefSeq" id="XP_051449427.1">
    <property type="nucleotide sequence ID" value="XM_051585428.1"/>
</dbReference>
<dbReference type="PROSITE" id="PS51837">
    <property type="entry name" value="LITAF"/>
    <property type="match status" value="1"/>
</dbReference>
<keyword evidence="5 7" id="KW-0472">Membrane</keyword>
<feature type="region of interest" description="Disordered" evidence="6">
    <location>
        <begin position="1"/>
        <end position="124"/>
    </location>
</feature>
<proteinExistence type="inferred from homology"/>
<keyword evidence="10" id="KW-1185">Reference proteome</keyword>
<comment type="similarity">
    <text evidence="2">Belongs to the CDIP1/LITAF family.</text>
</comment>
<keyword evidence="4" id="KW-0862">Zinc</keyword>
<sequence>MLTTKAQYSSTSNLAIQSPVPTHLQDPLHSRKDKQVHRYHGTAAVPPSPTQSDHSTRDQHITMNTPDHGKTHRLRSPTLDQSQNIRDQSSSSIPTYTITEYEEATSTKQFQTQDEKSAYGDPTVLPTLTRPSPSPLSAYSAHSSFSHASSNIDTPHSIFHRQHFFSSPSVSSSMPRLEDPINDQITEKSVAHTHDSRRPHLLERHSMPLPSLPDFEVEAYCPSCKKWVMTRIRYRSGAGVWLFSFVLLVLTIVFFWIPFYVKYFKDVVHFCPSCGHKIGRFRKI</sequence>
<evidence type="ECO:0000256" key="4">
    <source>
        <dbReference type="ARBA" id="ARBA00022833"/>
    </source>
</evidence>
<evidence type="ECO:0000256" key="1">
    <source>
        <dbReference type="ARBA" id="ARBA00004170"/>
    </source>
</evidence>
<evidence type="ECO:0000256" key="7">
    <source>
        <dbReference type="SAM" id="Phobius"/>
    </source>
</evidence>
<dbReference type="PANTHER" id="PTHR23292">
    <property type="entry name" value="LIPOPOLYSACCHARIDE-INDUCED TUMOR NECROSIS FACTOR-ALPHA FACTOR"/>
    <property type="match status" value="1"/>
</dbReference>
<evidence type="ECO:0000313" key="10">
    <source>
        <dbReference type="Proteomes" id="UP001206595"/>
    </source>
</evidence>
<evidence type="ECO:0000256" key="3">
    <source>
        <dbReference type="ARBA" id="ARBA00022723"/>
    </source>
</evidence>
<organism evidence="9 10">
    <name type="scientific">Umbelopsis ramanniana AG</name>
    <dbReference type="NCBI Taxonomy" id="1314678"/>
    <lineage>
        <taxon>Eukaryota</taxon>
        <taxon>Fungi</taxon>
        <taxon>Fungi incertae sedis</taxon>
        <taxon>Mucoromycota</taxon>
        <taxon>Mucoromycotina</taxon>
        <taxon>Umbelopsidomycetes</taxon>
        <taxon>Umbelopsidales</taxon>
        <taxon>Umbelopsidaceae</taxon>
        <taxon>Umbelopsis</taxon>
    </lineage>
</organism>
<protein>
    <recommendedName>
        <fullName evidence="8">LITAF domain-containing protein</fullName>
    </recommendedName>
</protein>